<evidence type="ECO:0000256" key="1">
    <source>
        <dbReference type="ARBA" id="ARBA00006484"/>
    </source>
</evidence>
<reference evidence="3 4" key="1">
    <citation type="journal article" date="2017" name="Front. Microbiol.">
        <title>Comparative Genomic Analysis of the Class Epsilonproteobacteria and Proposed Reclassification to Epsilonbacteraeota (phyl. nov.).</title>
        <authorList>
            <person name="Waite D.W."/>
            <person name="Vanwonterghem I."/>
            <person name="Rinke C."/>
            <person name="Parks D.H."/>
            <person name="Zhang Y."/>
            <person name="Takai K."/>
            <person name="Sievert S.M."/>
            <person name="Simon J."/>
            <person name="Campbell B.J."/>
            <person name="Hanson T.E."/>
            <person name="Woyke T."/>
            <person name="Klotz M.G."/>
            <person name="Hugenholtz P."/>
        </authorList>
    </citation>
    <scope>NUCLEOTIDE SEQUENCE [LARGE SCALE GENOMIC DNA]</scope>
    <source>
        <strain evidence="3">UBA12443</strain>
    </source>
</reference>
<dbReference type="CDD" id="cd05233">
    <property type="entry name" value="SDR_c"/>
    <property type="match status" value="1"/>
</dbReference>
<proteinExistence type="inferred from homology"/>
<dbReference type="SUPFAM" id="SSF51735">
    <property type="entry name" value="NAD(P)-binding Rossmann-fold domains"/>
    <property type="match status" value="1"/>
</dbReference>
<accession>A0A2D3WP73</accession>
<dbReference type="Gene3D" id="3.40.50.720">
    <property type="entry name" value="NAD(P)-binding Rossmann-like Domain"/>
    <property type="match status" value="1"/>
</dbReference>
<dbReference type="InterPro" id="IPR002347">
    <property type="entry name" value="SDR_fam"/>
</dbReference>
<dbReference type="PANTHER" id="PTHR42879:SF2">
    <property type="entry name" value="3-OXOACYL-[ACYL-CARRIER-PROTEIN] REDUCTASE FABG"/>
    <property type="match status" value="1"/>
</dbReference>
<dbReference type="EMBL" id="DLUI01000045">
    <property type="protein sequence ID" value="DAB39049.1"/>
    <property type="molecule type" value="Genomic_DNA"/>
</dbReference>
<evidence type="ECO:0000313" key="4">
    <source>
        <dbReference type="Proteomes" id="UP000228859"/>
    </source>
</evidence>
<name>A0A2D3WP73_9BACT</name>
<dbReference type="InterPro" id="IPR036291">
    <property type="entry name" value="NAD(P)-bd_dom_sf"/>
</dbReference>
<organism evidence="3 4">
    <name type="scientific">Sulfuricurvum kujiense</name>
    <dbReference type="NCBI Taxonomy" id="148813"/>
    <lineage>
        <taxon>Bacteria</taxon>
        <taxon>Pseudomonadati</taxon>
        <taxon>Campylobacterota</taxon>
        <taxon>Epsilonproteobacteria</taxon>
        <taxon>Campylobacterales</taxon>
        <taxon>Sulfurimonadaceae</taxon>
        <taxon>Sulfuricurvum</taxon>
    </lineage>
</organism>
<dbReference type="PRINTS" id="PR00081">
    <property type="entry name" value="GDHRDH"/>
</dbReference>
<dbReference type="RefSeq" id="WP_294896781.1">
    <property type="nucleotide sequence ID" value="NZ_DLUI01000045.1"/>
</dbReference>
<dbReference type="PRINTS" id="PR00080">
    <property type="entry name" value="SDRFAMILY"/>
</dbReference>
<dbReference type="InterPro" id="IPR050259">
    <property type="entry name" value="SDR"/>
</dbReference>
<comment type="caution">
    <text evidence="3">The sequence shown here is derived from an EMBL/GenBank/DDBJ whole genome shotgun (WGS) entry which is preliminary data.</text>
</comment>
<gene>
    <name evidence="3" type="ORF">CFH83_02825</name>
</gene>
<dbReference type="Pfam" id="PF00106">
    <property type="entry name" value="adh_short"/>
    <property type="match status" value="1"/>
</dbReference>
<evidence type="ECO:0000313" key="3">
    <source>
        <dbReference type="EMBL" id="DAB39049.1"/>
    </source>
</evidence>
<dbReference type="PANTHER" id="PTHR42879">
    <property type="entry name" value="3-OXOACYL-(ACYL-CARRIER-PROTEIN) REDUCTASE"/>
    <property type="match status" value="1"/>
</dbReference>
<sequence>MATAIVTGTSSGIGEAIAQVLLQNGYNVIGLSRRRGDIHHPLFEHLPCDLSDLAVVDILQKKLVEIEDLEILVNAAGFGRFEPHEELSSKTITDMIALNLTTPILLANALMRPLKKSKGMILNITSIEATRHSKFSALYSATKAGLRAFGLTLFEETRNSGVKVVTINPDMTETPFFDGFRFGVGKEDDTKLLTSDIAQAVQYLLDTRDGICVSEMTIRSQRFGITKK</sequence>
<evidence type="ECO:0000256" key="2">
    <source>
        <dbReference type="RuleBase" id="RU000363"/>
    </source>
</evidence>
<comment type="similarity">
    <text evidence="1 2">Belongs to the short-chain dehydrogenases/reductases (SDR) family.</text>
</comment>
<dbReference type="AlphaFoldDB" id="A0A2D3WP73"/>
<dbReference type="Proteomes" id="UP000228859">
    <property type="component" value="Unassembled WGS sequence"/>
</dbReference>
<protein>
    <submittedName>
        <fullName evidence="3">Short-chain dehydrogenase</fullName>
    </submittedName>
</protein>